<dbReference type="STRING" id="1806994.A0A507BSW6"/>
<accession>A0A507BSW6</accession>
<sequence>MNPLKRATEQTPSIVNKKLKMDASEEDAEVVSMDQDVSEEAGNAVSTAQSGRRPQIKLENLLRAWNGVDLRKLFEGVDVKFTRFKKQPTWDSAYLDFNSFEERDKAIQKLNGHMYKNKKLAASIPPVKTPKAKGKAPVKNVEQEEDTRTPAERLADQTTPLWRISYEDQLKEKEEDMKAILLKFKQELMKLAEGSAAAKKEIAWIQNATDPTGLPCPVEPIVPSPVINGYRNKCEFSMGSNFEGEDVVGFLVGLYKEGLVQVLEPGELKHIPPTAKAIAAAAQRFIRQSEFAVYDRITKKGFWRLLLVRTPRSGDVMVFVQINSQGSDSVLVDKEKIKMKAFFEECVKAGEFPLTTLIFQDTDGVFNGIKDDNPVEVVIGPGEIHEEMLNLRFRISPFSFFQVNTPAAELLYTTVREWCRLDNAIQTENSSTTLLDLCCGTGTIGITMASQVTRVVGIEIIASAVQDAEKNAAANGITNAVFVADRVEAAIQNTIKQHCPPGSTVIAVMDPPRPGVHAKVVTAVRECALIDRVVFVACDAEKSMPNWIDLCRPTGGRIRGKPFRIERTQPFDLFPHTKHVEFVLEFVRDKKM</sequence>
<keyword evidence="7" id="KW-1185">Reference proteome</keyword>
<dbReference type="GeneID" id="42005412"/>
<dbReference type="Pfam" id="PF05958">
    <property type="entry name" value="tRNA_U5-meth_tr"/>
    <property type="match status" value="1"/>
</dbReference>
<dbReference type="Gene3D" id="3.40.50.150">
    <property type="entry name" value="Vaccinia Virus protein VP39"/>
    <property type="match status" value="1"/>
</dbReference>
<feature type="region of interest" description="Disordered" evidence="5">
    <location>
        <begin position="127"/>
        <end position="150"/>
    </location>
</feature>
<feature type="binding site" evidence="4">
    <location>
        <position position="510"/>
    </location>
    <ligand>
        <name>S-adenosyl-L-methionine</name>
        <dbReference type="ChEBI" id="CHEBI:59789"/>
    </ligand>
</feature>
<feature type="active site" description="Nucleophile" evidence="4">
    <location>
        <position position="538"/>
    </location>
</feature>
<comment type="caution">
    <text evidence="6">The sequence shown here is derived from an EMBL/GenBank/DDBJ whole genome shotgun (WGS) entry which is preliminary data.</text>
</comment>
<dbReference type="OrthoDB" id="10250660at2759"/>
<dbReference type="CDD" id="cd02440">
    <property type="entry name" value="AdoMet_MTases"/>
    <property type="match status" value="1"/>
</dbReference>
<dbReference type="InterPro" id="IPR029063">
    <property type="entry name" value="SAM-dependent_MTases_sf"/>
</dbReference>
<dbReference type="GO" id="GO:0032259">
    <property type="term" value="P:methylation"/>
    <property type="evidence" value="ECO:0007669"/>
    <property type="project" value="UniProtKB-KW"/>
</dbReference>
<organism evidence="6 7">
    <name type="scientific">Synchytrium microbalum</name>
    <dbReference type="NCBI Taxonomy" id="1806994"/>
    <lineage>
        <taxon>Eukaryota</taxon>
        <taxon>Fungi</taxon>
        <taxon>Fungi incertae sedis</taxon>
        <taxon>Chytridiomycota</taxon>
        <taxon>Chytridiomycota incertae sedis</taxon>
        <taxon>Chytridiomycetes</taxon>
        <taxon>Synchytriales</taxon>
        <taxon>Synchytriaceae</taxon>
        <taxon>Synchytrium</taxon>
    </lineage>
</organism>
<dbReference type="PANTHER" id="PTHR45904:SF2">
    <property type="entry name" value="TRNA (URACIL-5-)-METHYLTRANSFERASE HOMOLOG A"/>
    <property type="match status" value="1"/>
</dbReference>
<dbReference type="RefSeq" id="XP_031023837.1">
    <property type="nucleotide sequence ID" value="XM_031170115.1"/>
</dbReference>
<dbReference type="InterPro" id="IPR030391">
    <property type="entry name" value="MeTrfase_TrmA_CS"/>
</dbReference>
<proteinExistence type="inferred from homology"/>
<dbReference type="AlphaFoldDB" id="A0A507BSW6"/>
<evidence type="ECO:0000256" key="3">
    <source>
        <dbReference type="ARBA" id="ARBA00022691"/>
    </source>
</evidence>
<dbReference type="InterPro" id="IPR045850">
    <property type="entry name" value="TRM2_met"/>
</dbReference>
<protein>
    <recommendedName>
        <fullName evidence="8">RRM domain-containing protein</fullName>
    </recommendedName>
</protein>
<feature type="region of interest" description="Disordered" evidence="5">
    <location>
        <begin position="1"/>
        <end position="52"/>
    </location>
</feature>
<dbReference type="Proteomes" id="UP000319731">
    <property type="component" value="Unassembled WGS sequence"/>
</dbReference>
<evidence type="ECO:0008006" key="8">
    <source>
        <dbReference type="Google" id="ProtNLM"/>
    </source>
</evidence>
<dbReference type="Gene3D" id="2.40.50.1070">
    <property type="match status" value="1"/>
</dbReference>
<name>A0A507BSW6_9FUNG</name>
<comment type="caution">
    <text evidence="4">Lacks conserved residue(s) required for the propagation of feature annotation.</text>
</comment>
<evidence type="ECO:0000256" key="2">
    <source>
        <dbReference type="ARBA" id="ARBA00022679"/>
    </source>
</evidence>
<keyword evidence="1 4" id="KW-0489">Methyltransferase</keyword>
<feature type="binding site" evidence="4">
    <location>
        <position position="402"/>
    </location>
    <ligand>
        <name>S-adenosyl-L-methionine</name>
        <dbReference type="ChEBI" id="CHEBI:59789"/>
    </ligand>
</feature>
<keyword evidence="3 4" id="KW-0949">S-adenosyl-L-methionine</keyword>
<dbReference type="SUPFAM" id="SSF54928">
    <property type="entry name" value="RNA-binding domain, RBD"/>
    <property type="match status" value="1"/>
</dbReference>
<comment type="similarity">
    <text evidence="4">Belongs to the class I-like SAM-binding methyltransferase superfamily. RNA M5U methyltransferase family.</text>
</comment>
<dbReference type="SUPFAM" id="SSF53335">
    <property type="entry name" value="S-adenosyl-L-methionine-dependent methyltransferases"/>
    <property type="match status" value="1"/>
</dbReference>
<gene>
    <name evidence="6" type="ORF">SmJEL517_g04187</name>
</gene>
<evidence type="ECO:0000256" key="5">
    <source>
        <dbReference type="SAM" id="MobiDB-lite"/>
    </source>
</evidence>
<evidence type="ECO:0000313" key="7">
    <source>
        <dbReference type="Proteomes" id="UP000319731"/>
    </source>
</evidence>
<keyword evidence="2 4" id="KW-0808">Transferase</keyword>
<dbReference type="PANTHER" id="PTHR45904">
    <property type="entry name" value="TRNA (URACIL-5-)-METHYLTRANSFERASE"/>
    <property type="match status" value="1"/>
</dbReference>
<dbReference type="GO" id="GO:0006396">
    <property type="term" value="P:RNA processing"/>
    <property type="evidence" value="ECO:0007669"/>
    <property type="project" value="InterPro"/>
</dbReference>
<feature type="binding site" evidence="4">
    <location>
        <position position="459"/>
    </location>
    <ligand>
        <name>S-adenosyl-L-methionine</name>
        <dbReference type="ChEBI" id="CHEBI:59789"/>
    </ligand>
</feature>
<reference evidence="6 7" key="1">
    <citation type="journal article" date="2019" name="Sci. Rep.">
        <title>Comparative genomics of chytrid fungi reveal insights into the obligate biotrophic and pathogenic lifestyle of Synchytrium endobioticum.</title>
        <authorList>
            <person name="van de Vossenberg B.T.L.H."/>
            <person name="Warris S."/>
            <person name="Nguyen H.D.T."/>
            <person name="van Gent-Pelzer M.P.E."/>
            <person name="Joly D.L."/>
            <person name="van de Geest H.C."/>
            <person name="Bonants P.J.M."/>
            <person name="Smith D.S."/>
            <person name="Levesque C.A."/>
            <person name="van der Lee T.A.J."/>
        </authorList>
    </citation>
    <scope>NUCLEOTIDE SEQUENCE [LARGE SCALE GENOMIC DNA]</scope>
    <source>
        <strain evidence="6 7">JEL517</strain>
    </source>
</reference>
<dbReference type="GO" id="GO:0003723">
    <property type="term" value="F:RNA binding"/>
    <property type="evidence" value="ECO:0007669"/>
    <property type="project" value="TreeGrafter"/>
</dbReference>
<dbReference type="PROSITE" id="PS01231">
    <property type="entry name" value="TRMA_2"/>
    <property type="match status" value="1"/>
</dbReference>
<dbReference type="InterPro" id="IPR010280">
    <property type="entry name" value="U5_MeTrfase_fam"/>
</dbReference>
<evidence type="ECO:0000313" key="6">
    <source>
        <dbReference type="EMBL" id="TPX32680.1"/>
    </source>
</evidence>
<dbReference type="GO" id="GO:0008173">
    <property type="term" value="F:RNA methyltransferase activity"/>
    <property type="evidence" value="ECO:0007669"/>
    <property type="project" value="InterPro"/>
</dbReference>
<evidence type="ECO:0000256" key="1">
    <source>
        <dbReference type="ARBA" id="ARBA00022603"/>
    </source>
</evidence>
<dbReference type="EMBL" id="QEAO01000027">
    <property type="protein sequence ID" value="TPX32680.1"/>
    <property type="molecule type" value="Genomic_DNA"/>
</dbReference>
<dbReference type="InterPro" id="IPR035979">
    <property type="entry name" value="RBD_domain_sf"/>
</dbReference>
<evidence type="ECO:0000256" key="4">
    <source>
        <dbReference type="PROSITE-ProRule" id="PRU01024"/>
    </source>
</evidence>
<dbReference type="PROSITE" id="PS51687">
    <property type="entry name" value="SAM_MT_RNA_M5U"/>
    <property type="match status" value="1"/>
</dbReference>